<dbReference type="PaxDb" id="3827-XP_004516326.1"/>
<dbReference type="eggNOG" id="KOG0504">
    <property type="taxonomic scope" value="Eukaryota"/>
</dbReference>
<dbReference type="KEGG" id="cam:101494153"/>
<keyword evidence="5" id="KW-1185">Reference proteome</keyword>
<evidence type="ECO:0000256" key="2">
    <source>
        <dbReference type="PROSITE-ProRule" id="PRU00023"/>
    </source>
</evidence>
<dbReference type="Gene3D" id="1.25.40.20">
    <property type="entry name" value="Ankyrin repeat-containing domain"/>
    <property type="match status" value="1"/>
</dbReference>
<keyword evidence="3" id="KW-0472">Membrane</keyword>
<sequence length="456" mass="51093">MKSNNVDQQLNDAAELGSIDRLYKVIQDDPFILERIDSIIFVETPLHIAASMGHIEFAAEIMRLKPSFGCKLNQQGFSPIHLAMQNYKKRMVACFINMNRELVRVQGREGLTPLHFASQIGDIDYLANFLSVCLESIEYLTVRDETALHIAIQNKQFEALQLLVGWLRTNKERGATELENKILNQMDVDGNTILHISAQISDPQTVRLLVNTGINLKAKNFENKTTLDMATNAEIKSILLSAGALRLTDELISTTNILDKMLIYILRLRRDISYKQRETWLIVATLVATATYQSAISPPGGIYQANAGDNNVNITSSNSTISNPGNVGKSVLSSHDFLVFSLMNTLSFLVSTIGILILTPGGRVGALVFCPVGWFVLSYIISLGRISPTQFNNIIVEIFSFSIVIVVSGIMITLYLRYQYIIMKWNRYKLYNWEKIGTKKSPSRDATQPIHPLLDS</sequence>
<dbReference type="AlphaFoldDB" id="A0A1S2Z7B5"/>
<dbReference type="GO" id="GO:0005886">
    <property type="term" value="C:plasma membrane"/>
    <property type="evidence" value="ECO:0007669"/>
    <property type="project" value="UniProtKB-SubCell"/>
</dbReference>
<feature type="domain" description="PGG" evidence="4">
    <location>
        <begin position="275"/>
        <end position="359"/>
    </location>
</feature>
<name>A0A1S2Z7B5_CICAR</name>
<dbReference type="PANTHER" id="PTHR24128">
    <property type="entry name" value="HOMEOBOX PROTEIN WARIAI"/>
    <property type="match status" value="1"/>
</dbReference>
<dbReference type="Pfam" id="PF12796">
    <property type="entry name" value="Ank_2"/>
    <property type="match status" value="1"/>
</dbReference>
<dbReference type="GeneID" id="101494153"/>
<proteinExistence type="predicted"/>
<dbReference type="PROSITE" id="PS50297">
    <property type="entry name" value="ANK_REP_REGION"/>
    <property type="match status" value="2"/>
</dbReference>
<evidence type="ECO:0000256" key="3">
    <source>
        <dbReference type="SAM" id="Phobius"/>
    </source>
</evidence>
<dbReference type="PANTHER" id="PTHR24128:SF87">
    <property type="entry name" value="ANKYRIN REPEAT FAMILY PROTEIN"/>
    <property type="match status" value="1"/>
</dbReference>
<evidence type="ECO:0000256" key="1">
    <source>
        <dbReference type="ARBA" id="ARBA00004413"/>
    </source>
</evidence>
<comment type="subcellular location">
    <subcellularLocation>
        <location evidence="1">Cell membrane</location>
        <topology evidence="1">Peripheral membrane protein</topology>
        <orientation evidence="1">Cytoplasmic side</orientation>
    </subcellularLocation>
</comment>
<dbReference type="InterPro" id="IPR036770">
    <property type="entry name" value="Ankyrin_rpt-contain_sf"/>
</dbReference>
<dbReference type="SMART" id="SM00248">
    <property type="entry name" value="ANK"/>
    <property type="match status" value="5"/>
</dbReference>
<protein>
    <submittedName>
        <fullName evidence="6">Ankyrin repeat-containing protein BDA1-like</fullName>
    </submittedName>
</protein>
<dbReference type="InterPro" id="IPR026961">
    <property type="entry name" value="PGG_dom"/>
</dbReference>
<dbReference type="InterPro" id="IPR002110">
    <property type="entry name" value="Ankyrin_rpt"/>
</dbReference>
<organism evidence="5 6">
    <name type="scientific">Cicer arietinum</name>
    <name type="common">Chickpea</name>
    <name type="synonym">Garbanzo</name>
    <dbReference type="NCBI Taxonomy" id="3827"/>
    <lineage>
        <taxon>Eukaryota</taxon>
        <taxon>Viridiplantae</taxon>
        <taxon>Streptophyta</taxon>
        <taxon>Embryophyta</taxon>
        <taxon>Tracheophyta</taxon>
        <taxon>Spermatophyta</taxon>
        <taxon>Magnoliopsida</taxon>
        <taxon>eudicotyledons</taxon>
        <taxon>Gunneridae</taxon>
        <taxon>Pentapetalae</taxon>
        <taxon>rosids</taxon>
        <taxon>fabids</taxon>
        <taxon>Fabales</taxon>
        <taxon>Fabaceae</taxon>
        <taxon>Papilionoideae</taxon>
        <taxon>50 kb inversion clade</taxon>
        <taxon>NPAAA clade</taxon>
        <taxon>Hologalegina</taxon>
        <taxon>IRL clade</taxon>
        <taxon>Cicereae</taxon>
        <taxon>Cicer</taxon>
    </lineage>
</organism>
<dbReference type="Proteomes" id="UP000087171">
    <property type="component" value="Unplaced"/>
</dbReference>
<evidence type="ECO:0000313" key="5">
    <source>
        <dbReference type="Proteomes" id="UP000087171"/>
    </source>
</evidence>
<keyword evidence="2" id="KW-0040">ANK repeat</keyword>
<feature type="transmembrane region" description="Helical" evidence="3">
    <location>
        <begin position="364"/>
        <end position="382"/>
    </location>
</feature>
<dbReference type="Pfam" id="PF00023">
    <property type="entry name" value="Ank"/>
    <property type="match status" value="1"/>
</dbReference>
<keyword evidence="3" id="KW-1133">Transmembrane helix</keyword>
<dbReference type="Pfam" id="PF13962">
    <property type="entry name" value="PGG"/>
    <property type="match status" value="1"/>
</dbReference>
<dbReference type="RefSeq" id="XP_004516326.1">
    <property type="nucleotide sequence ID" value="XM_004516269.3"/>
</dbReference>
<keyword evidence="3" id="KW-0812">Transmembrane</keyword>
<feature type="repeat" description="ANK" evidence="2">
    <location>
        <begin position="109"/>
        <end position="130"/>
    </location>
</feature>
<dbReference type="PROSITE" id="PS50088">
    <property type="entry name" value="ANK_REPEAT"/>
    <property type="match status" value="2"/>
</dbReference>
<gene>
    <name evidence="6" type="primary">LOC101494153</name>
</gene>
<reference evidence="6" key="1">
    <citation type="submission" date="2025-08" db="UniProtKB">
        <authorList>
            <consortium name="RefSeq"/>
        </authorList>
    </citation>
    <scope>IDENTIFICATION</scope>
    <source>
        <tissue evidence="6">Etiolated seedlings</tissue>
    </source>
</reference>
<dbReference type="SUPFAM" id="SSF48403">
    <property type="entry name" value="Ankyrin repeat"/>
    <property type="match status" value="1"/>
</dbReference>
<accession>A0A1S2Z7B5</accession>
<evidence type="ECO:0000313" key="6">
    <source>
        <dbReference type="RefSeq" id="XP_004516326.1"/>
    </source>
</evidence>
<feature type="repeat" description="ANK" evidence="2">
    <location>
        <begin position="189"/>
        <end position="221"/>
    </location>
</feature>
<feature type="transmembrane region" description="Helical" evidence="3">
    <location>
        <begin position="394"/>
        <end position="416"/>
    </location>
</feature>
<feature type="transmembrane region" description="Helical" evidence="3">
    <location>
        <begin position="337"/>
        <end position="357"/>
    </location>
</feature>
<dbReference type="OrthoDB" id="7729168at2759"/>
<evidence type="ECO:0000259" key="4">
    <source>
        <dbReference type="Pfam" id="PF13962"/>
    </source>
</evidence>